<keyword evidence="9" id="KW-0804">Transcription</keyword>
<evidence type="ECO:0000256" key="13">
    <source>
        <dbReference type="SAM" id="MobiDB-lite"/>
    </source>
</evidence>
<dbReference type="GO" id="GO:0003677">
    <property type="term" value="F:DNA binding"/>
    <property type="evidence" value="ECO:0007669"/>
    <property type="project" value="UniProtKB-KW"/>
</dbReference>
<dbReference type="Proteomes" id="UP001274896">
    <property type="component" value="Unassembled WGS sequence"/>
</dbReference>
<evidence type="ECO:0000256" key="5">
    <source>
        <dbReference type="ARBA" id="ARBA00022771"/>
    </source>
</evidence>
<name>A0AAE0RIH1_9TELE</name>
<dbReference type="Pfam" id="PF02174">
    <property type="entry name" value="IRS"/>
    <property type="match status" value="1"/>
</dbReference>
<dbReference type="Gene3D" id="3.30.160.60">
    <property type="entry name" value="Classic Zinc Finger"/>
    <property type="match status" value="6"/>
</dbReference>
<dbReference type="InterPro" id="IPR036236">
    <property type="entry name" value="Znf_C2H2_sf"/>
</dbReference>
<protein>
    <recommendedName>
        <fullName evidence="14">C2H2-type domain-containing protein</fullName>
    </recommendedName>
</protein>
<comment type="subcellular location">
    <subcellularLocation>
        <location evidence="1">Nucleus</location>
    </subcellularLocation>
</comment>
<dbReference type="GO" id="GO:0008270">
    <property type="term" value="F:zinc ion binding"/>
    <property type="evidence" value="ECO:0007669"/>
    <property type="project" value="UniProtKB-KW"/>
</dbReference>
<keyword evidence="12" id="KW-0175">Coiled coil</keyword>
<feature type="region of interest" description="Disordered" evidence="13">
    <location>
        <begin position="65"/>
        <end position="119"/>
    </location>
</feature>
<sequence length="1307" mass="146963">RKEDKETWWWNKEVQDSIQRKRLAKKKWDMDRTEENRQEYKELQRRVKREVSKAKQEAYDELYTRLDTREGGKPGEVEVCAGEKRNEKPAEINSPEVAKTPGGGSGSGKEDSMLNGHKEGEANPFAEYMWMENEEEYNRQVEEELLEQEFLERCFQEMLEEEDQDWFIPARDLPSGVGHIQQQFSGLSVNDSNAEDIVKWKRYWLNLYPNSRNGVARLELTETGPERSPVIVRKQPDRKIIRLADCISVVRLPPHAEALPGDNMAAFCVDTDEKRLVFAVEKESCGEWMEKICEIAFQKNSSNAPQPVLQMEENEIYASREEVFAFPVTVQLSEASVRCSLQGAYCLQVGEDMLILKDSDSKQKVMSWPYKLLRRYGRDKCFIPFSSMTDITRVLDVTTTGPPEVLVTSPANGNKTTGVATIRERNDGCLSFPVSFIMSNRLAFQTQLASIMEVLANAAVAEICKLVDDDYAVINLQMSQCQRENKALKRKLHLMELRMARGYAERRIRESSGNRSSRVQVSANLSDKYRAPVADIFPNQDELYGRQLNEDVWRDGEPSAADVSIGHPVIKHDENGHEDPSQAGPNSVLVKAETSDEGHTQQQLFIREDGVAEPVCEGVEADYGAAQVDKVDGQNSRTRHEALEVSGSDKVLKSEPQFENAEGLSQEPLGGQGQAEFDVSGDCAPLGELFMQGGDDADPQHPSCSYLMSDSKTESQPVHLPQKPEIIEVESAEEGDDITVWDGSKKSTIHQTLHKYPTSRIEHHNNFCMPSSSLSRLTSDFPVMASTSSAIPDMDSWQHTKGISLYQPRIAQARPERAHNEKLFTCKYCGKAFNRPKKVEIHQRIHTGEKPFRCNTCGKLFAEAGNLKKHQKVHTGERPYSCTQCGKAFAWIRNLKTHQQKYHPDMLTTEELFLCVVCVSALQHQKTDDEEPDVLFIKEEHSEMEEQERQTHGGMTLQDGFVESSTDICGNGVSSSPAQIKLALSVPESHELESSLVKGENRLQVEHQGTSIQSTDMQITIQNVVDSQTAGGLCSREPVLPQREVKVWDIPSSQSHLQGTDESSNIPLTNQNAQRKMVVSVDVPGTNSTLYERAKELENSFPRWAANSPSESQPSCSYIVEVEQDQDCVLVQPGPVSVRGRHKGAVSNRLQDARGLHRVEAEWSTVTASGQAHTQQFSHFNRTRIDAAHRAKLTQAIPNLSHPGVSLAGLQLPRRLEKGKRKSYICRYCGKAFTGQSNLEAHQRIHTGEKPFKCETCGKLFTEAGNLKKHQRVHTGEKPFVCNRCGKRFAWICNLRTHQQSASCGGV</sequence>
<dbReference type="PROSITE" id="PS00028">
    <property type="entry name" value="ZINC_FINGER_C2H2_1"/>
    <property type="match status" value="5"/>
</dbReference>
<feature type="domain" description="C2H2-type" evidence="14">
    <location>
        <begin position="1280"/>
        <end position="1307"/>
    </location>
</feature>
<dbReference type="FunFam" id="3.30.160.60:FF:001498">
    <property type="entry name" value="Zinc finger protein 404"/>
    <property type="match status" value="1"/>
</dbReference>
<dbReference type="SUPFAM" id="SSF50729">
    <property type="entry name" value="PH domain-like"/>
    <property type="match status" value="1"/>
</dbReference>
<keyword evidence="3" id="KW-0479">Metal-binding</keyword>
<accession>A0AAE0RIH1</accession>
<evidence type="ECO:0000313" key="15">
    <source>
        <dbReference type="EMBL" id="KAK3554068.1"/>
    </source>
</evidence>
<evidence type="ECO:0000259" key="14">
    <source>
        <dbReference type="PROSITE" id="PS50157"/>
    </source>
</evidence>
<evidence type="ECO:0000256" key="1">
    <source>
        <dbReference type="ARBA" id="ARBA00004123"/>
    </source>
</evidence>
<feature type="region of interest" description="Disordered" evidence="13">
    <location>
        <begin position="630"/>
        <end position="651"/>
    </location>
</feature>
<proteinExistence type="inferred from homology"/>
<dbReference type="InterPro" id="IPR002404">
    <property type="entry name" value="IRS_PTB"/>
</dbReference>
<evidence type="ECO:0000256" key="6">
    <source>
        <dbReference type="ARBA" id="ARBA00022833"/>
    </source>
</evidence>
<dbReference type="Pfam" id="PF00096">
    <property type="entry name" value="zf-C2H2"/>
    <property type="match status" value="4"/>
</dbReference>
<evidence type="ECO:0000256" key="8">
    <source>
        <dbReference type="ARBA" id="ARBA00023125"/>
    </source>
</evidence>
<feature type="compositionally biased region" description="Basic and acidic residues" evidence="13">
    <location>
        <begin position="65"/>
        <end position="90"/>
    </location>
</feature>
<gene>
    <name evidence="15" type="ORF">QTP70_019182</name>
</gene>
<dbReference type="PROSITE" id="PS50157">
    <property type="entry name" value="ZINC_FINGER_C2H2_2"/>
    <property type="match status" value="6"/>
</dbReference>
<dbReference type="FunFam" id="3.30.160.60:FF:000358">
    <property type="entry name" value="zinc finger protein 24"/>
    <property type="match status" value="1"/>
</dbReference>
<evidence type="ECO:0000256" key="12">
    <source>
        <dbReference type="SAM" id="Coils"/>
    </source>
</evidence>
<evidence type="ECO:0000256" key="11">
    <source>
        <dbReference type="PROSITE-ProRule" id="PRU00042"/>
    </source>
</evidence>
<evidence type="ECO:0000313" key="16">
    <source>
        <dbReference type="Proteomes" id="UP001274896"/>
    </source>
</evidence>
<dbReference type="FunFam" id="3.30.160.60:FF:001480">
    <property type="entry name" value="Si:cabz01071911.3"/>
    <property type="match status" value="1"/>
</dbReference>
<feature type="domain" description="C2H2-type" evidence="14">
    <location>
        <begin position="1224"/>
        <end position="1251"/>
    </location>
</feature>
<dbReference type="SUPFAM" id="SSF57667">
    <property type="entry name" value="beta-beta-alpha zinc fingers"/>
    <property type="match status" value="4"/>
</dbReference>
<keyword evidence="16" id="KW-1185">Reference proteome</keyword>
<organism evidence="15 16">
    <name type="scientific">Hemibagrus guttatus</name>
    <dbReference type="NCBI Taxonomy" id="175788"/>
    <lineage>
        <taxon>Eukaryota</taxon>
        <taxon>Metazoa</taxon>
        <taxon>Chordata</taxon>
        <taxon>Craniata</taxon>
        <taxon>Vertebrata</taxon>
        <taxon>Euteleostomi</taxon>
        <taxon>Actinopterygii</taxon>
        <taxon>Neopterygii</taxon>
        <taxon>Teleostei</taxon>
        <taxon>Ostariophysi</taxon>
        <taxon>Siluriformes</taxon>
        <taxon>Bagridae</taxon>
        <taxon>Hemibagrus</taxon>
    </lineage>
</organism>
<dbReference type="FunFam" id="3.30.160.60:FF:000182">
    <property type="entry name" value="zinc finger protein 366"/>
    <property type="match status" value="1"/>
</dbReference>
<dbReference type="FunFam" id="3.30.160.60:FF:002343">
    <property type="entry name" value="Zinc finger protein 33A"/>
    <property type="match status" value="1"/>
</dbReference>
<dbReference type="EMBL" id="JAUCMX010000002">
    <property type="protein sequence ID" value="KAK3554068.1"/>
    <property type="molecule type" value="Genomic_DNA"/>
</dbReference>
<dbReference type="InterPro" id="IPR050331">
    <property type="entry name" value="Zinc_finger"/>
</dbReference>
<dbReference type="Gene3D" id="2.30.29.30">
    <property type="entry name" value="Pleckstrin-homology domain (PH domain)/Phosphotyrosine-binding domain (PTB)"/>
    <property type="match status" value="2"/>
</dbReference>
<dbReference type="GO" id="GO:0010468">
    <property type="term" value="P:regulation of gene expression"/>
    <property type="evidence" value="ECO:0007669"/>
    <property type="project" value="TreeGrafter"/>
</dbReference>
<evidence type="ECO:0000256" key="7">
    <source>
        <dbReference type="ARBA" id="ARBA00023015"/>
    </source>
</evidence>
<dbReference type="PANTHER" id="PTHR16515:SF58">
    <property type="entry name" value="ZINC FINGER PROTEIN 22"/>
    <property type="match status" value="1"/>
</dbReference>
<keyword evidence="7" id="KW-0805">Transcription regulation</keyword>
<feature type="domain" description="C2H2-type" evidence="14">
    <location>
        <begin position="880"/>
        <end position="903"/>
    </location>
</feature>
<feature type="domain" description="C2H2-type" evidence="14">
    <location>
        <begin position="1252"/>
        <end position="1279"/>
    </location>
</feature>
<keyword evidence="4" id="KW-0677">Repeat</keyword>
<feature type="non-terminal residue" evidence="15">
    <location>
        <position position="1307"/>
    </location>
</feature>
<keyword evidence="6" id="KW-0862">Zinc</keyword>
<dbReference type="GO" id="GO:0005634">
    <property type="term" value="C:nucleus"/>
    <property type="evidence" value="ECO:0007669"/>
    <property type="project" value="UniProtKB-SubCell"/>
</dbReference>
<evidence type="ECO:0000256" key="10">
    <source>
        <dbReference type="ARBA" id="ARBA00023242"/>
    </source>
</evidence>
<evidence type="ECO:0000256" key="4">
    <source>
        <dbReference type="ARBA" id="ARBA00022737"/>
    </source>
</evidence>
<feature type="compositionally biased region" description="Basic and acidic residues" evidence="13">
    <location>
        <begin position="108"/>
        <end position="119"/>
    </location>
</feature>
<keyword evidence="10" id="KW-0539">Nucleus</keyword>
<keyword evidence="5 11" id="KW-0863">Zinc-finger</keyword>
<feature type="domain" description="C2H2-type" evidence="14">
    <location>
        <begin position="852"/>
        <end position="879"/>
    </location>
</feature>
<feature type="domain" description="C2H2-type" evidence="14">
    <location>
        <begin position="824"/>
        <end position="851"/>
    </location>
</feature>
<dbReference type="InterPro" id="IPR013087">
    <property type="entry name" value="Znf_C2H2_type"/>
</dbReference>
<evidence type="ECO:0000256" key="2">
    <source>
        <dbReference type="ARBA" id="ARBA00006991"/>
    </source>
</evidence>
<feature type="coiled-coil region" evidence="12">
    <location>
        <begin position="23"/>
        <end position="57"/>
    </location>
</feature>
<dbReference type="SMART" id="SM00355">
    <property type="entry name" value="ZnF_C2H2"/>
    <property type="match status" value="6"/>
</dbReference>
<feature type="coiled-coil region" evidence="12">
    <location>
        <begin position="471"/>
        <end position="498"/>
    </location>
</feature>
<dbReference type="InterPro" id="IPR011993">
    <property type="entry name" value="PH-like_dom_sf"/>
</dbReference>
<keyword evidence="8" id="KW-0238">DNA-binding</keyword>
<comment type="caution">
    <text evidence="15">The sequence shown here is derived from an EMBL/GenBank/DDBJ whole genome shotgun (WGS) entry which is preliminary data.</text>
</comment>
<dbReference type="PANTHER" id="PTHR16515">
    <property type="entry name" value="PR DOMAIN ZINC FINGER PROTEIN"/>
    <property type="match status" value="1"/>
</dbReference>
<comment type="similarity">
    <text evidence="2">Belongs to the krueppel C2H2-type zinc-finger protein family.</text>
</comment>
<evidence type="ECO:0000256" key="3">
    <source>
        <dbReference type="ARBA" id="ARBA00022723"/>
    </source>
</evidence>
<dbReference type="SMART" id="SM01244">
    <property type="entry name" value="IRS"/>
    <property type="match status" value="1"/>
</dbReference>
<evidence type="ECO:0000256" key="9">
    <source>
        <dbReference type="ARBA" id="ARBA00023163"/>
    </source>
</evidence>
<reference evidence="15" key="1">
    <citation type="submission" date="2023-06" db="EMBL/GenBank/DDBJ databases">
        <title>Male Hemibagrus guttatus genome.</title>
        <authorList>
            <person name="Bian C."/>
        </authorList>
    </citation>
    <scope>NUCLEOTIDE SEQUENCE</scope>
    <source>
        <strain evidence="15">Male_cb2023</strain>
        <tissue evidence="15">Muscle</tissue>
    </source>
</reference>
<dbReference type="FunFam" id="3.30.160.60:FF:000176">
    <property type="entry name" value="zinc finger protein 70"/>
    <property type="match status" value="1"/>
</dbReference>